<dbReference type="PANTHER" id="PTHR38765:SF1">
    <property type="entry name" value="DUF484 DOMAIN-CONTAINING PROTEIN"/>
    <property type="match status" value="1"/>
</dbReference>
<dbReference type="Pfam" id="PF04340">
    <property type="entry name" value="DUF484"/>
    <property type="match status" value="1"/>
</dbReference>
<reference evidence="2" key="2">
    <citation type="submission" date="2023-01" db="EMBL/GenBank/DDBJ databases">
        <title>Draft genome sequence of Paraferrimonas sedimenticola strain NBRC 101628.</title>
        <authorList>
            <person name="Sun Q."/>
            <person name="Mori K."/>
        </authorList>
    </citation>
    <scope>NUCLEOTIDE SEQUENCE</scope>
    <source>
        <strain evidence="2">NBRC 101628</strain>
    </source>
</reference>
<dbReference type="RefSeq" id="WP_095504686.1">
    <property type="nucleotide sequence ID" value="NZ_BSNC01000006.1"/>
</dbReference>
<dbReference type="InterPro" id="IPR029016">
    <property type="entry name" value="GAF-like_dom_sf"/>
</dbReference>
<protein>
    <submittedName>
        <fullName evidence="2">DUF484 domain-containing protein</fullName>
    </submittedName>
</protein>
<dbReference type="AlphaFoldDB" id="A0AA37RY68"/>
<dbReference type="EMBL" id="BSNC01000006">
    <property type="protein sequence ID" value="GLP97474.1"/>
    <property type="molecule type" value="Genomic_DNA"/>
</dbReference>
<evidence type="ECO:0000256" key="1">
    <source>
        <dbReference type="SAM" id="Coils"/>
    </source>
</evidence>
<reference evidence="2" key="1">
    <citation type="journal article" date="2014" name="Int. J. Syst. Evol. Microbiol.">
        <title>Complete genome sequence of Corynebacterium casei LMG S-19264T (=DSM 44701T), isolated from a smear-ripened cheese.</title>
        <authorList>
            <consortium name="US DOE Joint Genome Institute (JGI-PGF)"/>
            <person name="Walter F."/>
            <person name="Albersmeier A."/>
            <person name="Kalinowski J."/>
            <person name="Ruckert C."/>
        </authorList>
    </citation>
    <scope>NUCLEOTIDE SEQUENCE</scope>
    <source>
        <strain evidence="2">NBRC 101628</strain>
    </source>
</reference>
<dbReference type="Gene3D" id="3.30.450.40">
    <property type="match status" value="1"/>
</dbReference>
<keyword evidence="3" id="KW-1185">Reference proteome</keyword>
<evidence type="ECO:0000313" key="2">
    <source>
        <dbReference type="EMBL" id="GLP97474.1"/>
    </source>
</evidence>
<proteinExistence type="predicted"/>
<dbReference type="InterPro" id="IPR007435">
    <property type="entry name" value="DUF484"/>
</dbReference>
<accession>A0AA37RY68</accession>
<keyword evidence="1" id="KW-0175">Coiled coil</keyword>
<dbReference type="PANTHER" id="PTHR38765">
    <property type="entry name" value="DUF484 DOMAIN-CONTAINING PROTEIN"/>
    <property type="match status" value="1"/>
</dbReference>
<feature type="coiled-coil region" evidence="1">
    <location>
        <begin position="63"/>
        <end position="90"/>
    </location>
</feature>
<gene>
    <name evidence="2" type="ORF">GCM10007895_27810</name>
</gene>
<dbReference type="Proteomes" id="UP001161422">
    <property type="component" value="Unassembled WGS sequence"/>
</dbReference>
<sequence>MTSSHSNPLNSELGQELEQQLAHVASLDARMVRDYLLEHPDFFAHHPELLLTLRLSHQQKGSVSLIERQQETMRQRMRQLEEEITNLMTVATRNEQIFRFNSALCLELLKAKSRDEILTLMRDSLQAEFAIRRVEIVEVEKDNFGAQKVYQHRLIAGQYFGRLSDAESQSLFRAPVGSVALLKLDFDETPAILAFAHDDPAHFHSRMDSLLLDQLRQQLNYQFPLLP</sequence>
<comment type="caution">
    <text evidence="2">The sequence shown here is derived from an EMBL/GenBank/DDBJ whole genome shotgun (WGS) entry which is preliminary data.</text>
</comment>
<evidence type="ECO:0000313" key="3">
    <source>
        <dbReference type="Proteomes" id="UP001161422"/>
    </source>
</evidence>
<organism evidence="2 3">
    <name type="scientific">Paraferrimonas sedimenticola</name>
    <dbReference type="NCBI Taxonomy" id="375674"/>
    <lineage>
        <taxon>Bacteria</taxon>
        <taxon>Pseudomonadati</taxon>
        <taxon>Pseudomonadota</taxon>
        <taxon>Gammaproteobacteria</taxon>
        <taxon>Alteromonadales</taxon>
        <taxon>Ferrimonadaceae</taxon>
        <taxon>Paraferrimonas</taxon>
    </lineage>
</organism>
<name>A0AA37RY68_9GAMM</name>